<dbReference type="EMBL" id="CYZX01000002">
    <property type="protein sequence ID" value="CUN63697.1"/>
    <property type="molecule type" value="Genomic_DNA"/>
</dbReference>
<proteinExistence type="predicted"/>
<dbReference type="Proteomes" id="UP000095594">
    <property type="component" value="Unassembled WGS sequence"/>
</dbReference>
<keyword evidence="1" id="KW-1133">Transmembrane helix</keyword>
<feature type="transmembrane region" description="Helical" evidence="1">
    <location>
        <begin position="7"/>
        <end position="28"/>
    </location>
</feature>
<sequence length="198" mass="22851">MTKKAKIILLSISLGVIMLISVVLFKLASGGFQFLTYATENYLEVQLEDFLSRDSGQGYNENITIIGERDYNNRTLIFYEADCQENIILSYENKGKFGKYNVYNLERIVKSDNSIAMIDIYENNRKKYIILSSLNRDDFDSINIVNKSTNKILEEIDLKNISEEDFNINELNEKSVVIEYIPKSNIEIKLELNKKSGN</sequence>
<protein>
    <submittedName>
        <fullName evidence="2">Uncharacterized protein</fullName>
    </submittedName>
</protein>
<dbReference type="AlphaFoldDB" id="A0A173YK78"/>
<dbReference type="OrthoDB" id="9926900at2"/>
<keyword evidence="1" id="KW-0812">Transmembrane</keyword>
<evidence type="ECO:0000256" key="1">
    <source>
        <dbReference type="SAM" id="Phobius"/>
    </source>
</evidence>
<evidence type="ECO:0000313" key="2">
    <source>
        <dbReference type="EMBL" id="CUN63697.1"/>
    </source>
</evidence>
<reference evidence="2 3" key="1">
    <citation type="submission" date="2015-09" db="EMBL/GenBank/DDBJ databases">
        <authorList>
            <consortium name="Pathogen Informatics"/>
        </authorList>
    </citation>
    <scope>NUCLEOTIDE SEQUENCE [LARGE SCALE GENOMIC DNA]</scope>
    <source>
        <strain evidence="2 3">2789STDY5834856</strain>
    </source>
</reference>
<evidence type="ECO:0000313" key="3">
    <source>
        <dbReference type="Proteomes" id="UP000095594"/>
    </source>
</evidence>
<organism evidence="2 3">
    <name type="scientific">Clostridium disporicum</name>
    <dbReference type="NCBI Taxonomy" id="84024"/>
    <lineage>
        <taxon>Bacteria</taxon>
        <taxon>Bacillati</taxon>
        <taxon>Bacillota</taxon>
        <taxon>Clostridia</taxon>
        <taxon>Eubacteriales</taxon>
        <taxon>Clostridiaceae</taxon>
        <taxon>Clostridium</taxon>
    </lineage>
</organism>
<dbReference type="RefSeq" id="WP_148315726.1">
    <property type="nucleotide sequence ID" value="NZ_CABIXQ010000002.1"/>
</dbReference>
<name>A0A173YK78_9CLOT</name>
<accession>A0A173YK78</accession>
<gene>
    <name evidence="2" type="ORF">ERS852471_00249</name>
</gene>
<keyword evidence="1" id="KW-0472">Membrane</keyword>